<dbReference type="CDD" id="cd09854">
    <property type="entry name" value="PIN_VapC-like"/>
    <property type="match status" value="1"/>
</dbReference>
<dbReference type="Gene3D" id="3.40.50.1010">
    <property type="entry name" value="5'-nuclease"/>
    <property type="match status" value="1"/>
</dbReference>
<evidence type="ECO:0000313" key="2">
    <source>
        <dbReference type="EMBL" id="OGG30607.1"/>
    </source>
</evidence>
<dbReference type="AlphaFoldDB" id="A0A1F6B244"/>
<dbReference type="EMBL" id="MFJZ01000012">
    <property type="protein sequence ID" value="OGG30607.1"/>
    <property type="molecule type" value="Genomic_DNA"/>
</dbReference>
<organism evidence="2 3">
    <name type="scientific">Candidatus Gottesmanbacteria bacterium RIFCSPLOWO2_01_FULL_49_10</name>
    <dbReference type="NCBI Taxonomy" id="1798396"/>
    <lineage>
        <taxon>Bacteria</taxon>
        <taxon>Candidatus Gottesmaniibacteriota</taxon>
    </lineage>
</organism>
<dbReference type="Pfam" id="PF01850">
    <property type="entry name" value="PIN"/>
    <property type="match status" value="1"/>
</dbReference>
<name>A0A1F6B244_9BACT</name>
<evidence type="ECO:0000259" key="1">
    <source>
        <dbReference type="Pfam" id="PF01850"/>
    </source>
</evidence>
<dbReference type="SUPFAM" id="SSF88723">
    <property type="entry name" value="PIN domain-like"/>
    <property type="match status" value="1"/>
</dbReference>
<protein>
    <recommendedName>
        <fullName evidence="1">PIN domain-containing protein</fullName>
    </recommendedName>
</protein>
<dbReference type="InterPro" id="IPR002716">
    <property type="entry name" value="PIN_dom"/>
</dbReference>
<reference evidence="2 3" key="1">
    <citation type="journal article" date="2016" name="Nat. Commun.">
        <title>Thousands of microbial genomes shed light on interconnected biogeochemical processes in an aquifer system.</title>
        <authorList>
            <person name="Anantharaman K."/>
            <person name="Brown C.T."/>
            <person name="Hug L.A."/>
            <person name="Sharon I."/>
            <person name="Castelle C.J."/>
            <person name="Probst A.J."/>
            <person name="Thomas B.C."/>
            <person name="Singh A."/>
            <person name="Wilkins M.J."/>
            <person name="Karaoz U."/>
            <person name="Brodie E.L."/>
            <person name="Williams K.H."/>
            <person name="Hubbard S.S."/>
            <person name="Banfield J.F."/>
        </authorList>
    </citation>
    <scope>NUCLEOTIDE SEQUENCE [LARGE SCALE GENOMIC DNA]</scope>
</reference>
<dbReference type="InterPro" id="IPR029060">
    <property type="entry name" value="PIN-like_dom_sf"/>
</dbReference>
<dbReference type="STRING" id="1798396.A2973_03980"/>
<evidence type="ECO:0000313" key="3">
    <source>
        <dbReference type="Proteomes" id="UP000176409"/>
    </source>
</evidence>
<accession>A0A1F6B244</accession>
<sequence>MPAYFDPSLIDQLTGYLIIDTNVLHSCFTDPKFFVDFMVITKNTQLLIDPIVRLEFMRGAYQENLYAEKRAFLEYDKFYIMTDHYQMYKDLYDRALSISRIYSHHGKPDLKLGDLFIIARMAIYKSRVILATMDKDDFGTLLFNRIGIATFTREKKDKHVQKDIIEVTQFLRFDQKQCDECFGGLPKR</sequence>
<proteinExistence type="predicted"/>
<comment type="caution">
    <text evidence="2">The sequence shown here is derived from an EMBL/GenBank/DDBJ whole genome shotgun (WGS) entry which is preliminary data.</text>
</comment>
<gene>
    <name evidence="2" type="ORF">A2973_03980</name>
</gene>
<feature type="domain" description="PIN" evidence="1">
    <location>
        <begin position="18"/>
        <end position="136"/>
    </location>
</feature>
<dbReference type="Proteomes" id="UP000176409">
    <property type="component" value="Unassembled WGS sequence"/>
</dbReference>